<organism evidence="5 6">
    <name type="scientific">Cercospora zeae-maydis SCOH1-5</name>
    <dbReference type="NCBI Taxonomy" id="717836"/>
    <lineage>
        <taxon>Eukaryota</taxon>
        <taxon>Fungi</taxon>
        <taxon>Dikarya</taxon>
        <taxon>Ascomycota</taxon>
        <taxon>Pezizomycotina</taxon>
        <taxon>Dothideomycetes</taxon>
        <taxon>Dothideomycetidae</taxon>
        <taxon>Mycosphaerellales</taxon>
        <taxon>Mycosphaerellaceae</taxon>
        <taxon>Cercospora</taxon>
    </lineage>
</organism>
<dbReference type="AlphaFoldDB" id="A0A6A6FD75"/>
<dbReference type="SUPFAM" id="SSF48403">
    <property type="entry name" value="Ankyrin repeat"/>
    <property type="match status" value="1"/>
</dbReference>
<evidence type="ECO:0000256" key="4">
    <source>
        <dbReference type="PROSITE-ProRule" id="PRU00023"/>
    </source>
</evidence>
<dbReference type="Proteomes" id="UP000799539">
    <property type="component" value="Unassembled WGS sequence"/>
</dbReference>
<dbReference type="InterPro" id="IPR002110">
    <property type="entry name" value="Ankyrin_rpt"/>
</dbReference>
<accession>A0A6A6FD75</accession>
<feature type="repeat" description="ANK" evidence="4">
    <location>
        <begin position="125"/>
        <end position="157"/>
    </location>
</feature>
<evidence type="ECO:0000313" key="5">
    <source>
        <dbReference type="EMBL" id="KAF2211331.1"/>
    </source>
</evidence>
<keyword evidence="6" id="KW-1185">Reference proteome</keyword>
<dbReference type="PROSITE" id="PS50297">
    <property type="entry name" value="ANK_REP_REGION"/>
    <property type="match status" value="1"/>
</dbReference>
<evidence type="ECO:0000256" key="1">
    <source>
        <dbReference type="ARBA" id="ARBA00012210"/>
    </source>
</evidence>
<dbReference type="OrthoDB" id="3634750at2759"/>
<name>A0A6A6FD75_9PEZI</name>
<dbReference type="InterPro" id="IPR036770">
    <property type="entry name" value="Ankyrin_rpt-contain_sf"/>
</dbReference>
<gene>
    <name evidence="5" type="ORF">CERZMDRAFT_98641</name>
</gene>
<sequence length="208" mass="22249">MFSGPEQKALNEKLVTAVKDGKIDQVKALCSLGADFIRAKCPGLATPACSCDDWQFGSRQGAGIKRKTETALCTLAAEFKAAAVADLLISRGAEIDAINHAGDQPLHKAVFKGHDGADLEAFESKGGTAIHIAAEQGTTAAAELLLARGARIDAINRSSNQPLNVAVAFGHFLPSYKLWSRRELTSKREEPVDGVQYIKQLATTDPRY</sequence>
<keyword evidence="3 4" id="KW-0040">ANK repeat</keyword>
<dbReference type="SMART" id="SM00248">
    <property type="entry name" value="ANK"/>
    <property type="match status" value="2"/>
</dbReference>
<dbReference type="GO" id="GO:0019706">
    <property type="term" value="F:protein-cysteine S-palmitoyltransferase activity"/>
    <property type="evidence" value="ECO:0007669"/>
    <property type="project" value="UniProtKB-EC"/>
</dbReference>
<protein>
    <recommendedName>
        <fullName evidence="1">protein S-acyltransferase</fullName>
        <ecNumber evidence="1">2.3.1.225</ecNumber>
    </recommendedName>
</protein>
<dbReference type="Pfam" id="PF13637">
    <property type="entry name" value="Ank_4"/>
    <property type="match status" value="2"/>
</dbReference>
<dbReference type="Gene3D" id="1.25.40.20">
    <property type="entry name" value="Ankyrin repeat-containing domain"/>
    <property type="match status" value="1"/>
</dbReference>
<dbReference type="PROSITE" id="PS50088">
    <property type="entry name" value="ANK_REPEAT"/>
    <property type="match status" value="1"/>
</dbReference>
<evidence type="ECO:0000313" key="6">
    <source>
        <dbReference type="Proteomes" id="UP000799539"/>
    </source>
</evidence>
<reference evidence="5" key="1">
    <citation type="journal article" date="2020" name="Stud. Mycol.">
        <title>101 Dothideomycetes genomes: a test case for predicting lifestyles and emergence of pathogens.</title>
        <authorList>
            <person name="Haridas S."/>
            <person name="Albert R."/>
            <person name="Binder M."/>
            <person name="Bloem J."/>
            <person name="Labutti K."/>
            <person name="Salamov A."/>
            <person name="Andreopoulos B."/>
            <person name="Baker S."/>
            <person name="Barry K."/>
            <person name="Bills G."/>
            <person name="Bluhm B."/>
            <person name="Cannon C."/>
            <person name="Castanera R."/>
            <person name="Culley D."/>
            <person name="Daum C."/>
            <person name="Ezra D."/>
            <person name="Gonzalez J."/>
            <person name="Henrissat B."/>
            <person name="Kuo A."/>
            <person name="Liang C."/>
            <person name="Lipzen A."/>
            <person name="Lutzoni F."/>
            <person name="Magnuson J."/>
            <person name="Mondo S."/>
            <person name="Nolan M."/>
            <person name="Ohm R."/>
            <person name="Pangilinan J."/>
            <person name="Park H.-J."/>
            <person name="Ramirez L."/>
            <person name="Alfaro M."/>
            <person name="Sun H."/>
            <person name="Tritt A."/>
            <person name="Yoshinaga Y."/>
            <person name="Zwiers L.-H."/>
            <person name="Turgeon B."/>
            <person name="Goodwin S."/>
            <person name="Spatafora J."/>
            <person name="Crous P."/>
            <person name="Grigoriev I."/>
        </authorList>
    </citation>
    <scope>NUCLEOTIDE SEQUENCE</scope>
    <source>
        <strain evidence="5">SCOH1-5</strain>
    </source>
</reference>
<proteinExistence type="predicted"/>
<keyword evidence="2" id="KW-0677">Repeat</keyword>
<evidence type="ECO:0000256" key="3">
    <source>
        <dbReference type="ARBA" id="ARBA00023043"/>
    </source>
</evidence>
<evidence type="ECO:0000256" key="2">
    <source>
        <dbReference type="ARBA" id="ARBA00022737"/>
    </source>
</evidence>
<dbReference type="EMBL" id="ML992677">
    <property type="protein sequence ID" value="KAF2211331.1"/>
    <property type="molecule type" value="Genomic_DNA"/>
</dbReference>
<dbReference type="PANTHER" id="PTHR24161">
    <property type="entry name" value="ANK_REP_REGION DOMAIN-CONTAINING PROTEIN-RELATED"/>
    <property type="match status" value="1"/>
</dbReference>
<dbReference type="EC" id="2.3.1.225" evidence="1"/>
<dbReference type="PANTHER" id="PTHR24161:SF85">
    <property type="entry name" value="PALMITOYLTRANSFERASE HIP14"/>
    <property type="match status" value="1"/>
</dbReference>